<organism evidence="8 9">
    <name type="scientific">Fluviispira sanaruensis</name>
    <dbReference type="NCBI Taxonomy" id="2493639"/>
    <lineage>
        <taxon>Bacteria</taxon>
        <taxon>Pseudomonadati</taxon>
        <taxon>Bdellovibrionota</taxon>
        <taxon>Oligoflexia</taxon>
        <taxon>Silvanigrellales</taxon>
        <taxon>Silvanigrellaceae</taxon>
        <taxon>Fluviispira</taxon>
    </lineage>
</organism>
<keyword evidence="1" id="KW-0547">Nucleotide-binding</keyword>
<evidence type="ECO:0000256" key="2">
    <source>
        <dbReference type="ARBA" id="ARBA00022797"/>
    </source>
</evidence>
<evidence type="ECO:0000256" key="4">
    <source>
        <dbReference type="ARBA" id="ARBA00029500"/>
    </source>
</evidence>
<gene>
    <name evidence="8" type="ORF">JCM31447_09140</name>
</gene>
<dbReference type="PROSITE" id="PS00675">
    <property type="entry name" value="SIGMA54_INTERACT_1"/>
    <property type="match status" value="1"/>
</dbReference>
<dbReference type="GO" id="GO:0006355">
    <property type="term" value="P:regulation of DNA-templated transcription"/>
    <property type="evidence" value="ECO:0007669"/>
    <property type="project" value="InterPro"/>
</dbReference>
<dbReference type="PROSITE" id="PS00676">
    <property type="entry name" value="SIGMA54_INTERACT_2"/>
    <property type="match status" value="1"/>
</dbReference>
<dbReference type="KEGG" id="sbf:JCM31447_09140"/>
<evidence type="ECO:0000256" key="1">
    <source>
        <dbReference type="ARBA" id="ARBA00022741"/>
    </source>
</evidence>
<dbReference type="AlphaFoldDB" id="A0A4P2VHL3"/>
<comment type="caution">
    <text evidence="5">Lacks conserved residue(s) required for the propagation of feature annotation.</text>
</comment>
<sequence length="517" mass="58825">MLNSKSNKKKNLTESTVIEKFNGDNSMKFEELSILIVEDCHEELKKYILLAQNCGLIAYGASTFADAKQMLTFQNFDFLLTEVHLTKETQGVYNELGFEIIQFALVNQPQLTVLTMSQNMDRAIFEKAFALGTTHFLRKPITSADEIGIYIKSAAQKKLSLQSEDTLEVALNHYLNDNLYKIYKNGVIISSKHDKFLSGVAKNKKIPLVLFGETGTGKEEFAKILHKKRVELEGMIPFVTVNCPLLDNDLTNSLLFGHKKGAFTGANETTNGYVAAANNGILFLDEVQSLDIPTQRKLLRVLNDGSYSRVGDMRIIHSYFQLIVATTKDLDEEVEAGRMLADFKYRISGAELTLDPLRNRLDDLILFIAMFFKQEAISIQDELLKEIAFKCRKCYWKGNIRQLFRTLQRMLINSQLHEEDLNIHHLQLPNENIEKAKENEIKINTDSSLENTQCEMQLLNSLQHAFQTDHALNDLLDEIEKQILINAINRHNSIAKAHTGLGISRNAIDAKRKKYKI</sequence>
<dbReference type="InterPro" id="IPR011006">
    <property type="entry name" value="CheY-like_superfamily"/>
</dbReference>
<dbReference type="GO" id="GO:0005524">
    <property type="term" value="F:ATP binding"/>
    <property type="evidence" value="ECO:0007669"/>
    <property type="project" value="UniProtKB-KW"/>
</dbReference>
<evidence type="ECO:0000256" key="3">
    <source>
        <dbReference type="ARBA" id="ARBA00022840"/>
    </source>
</evidence>
<dbReference type="InterPro" id="IPR025662">
    <property type="entry name" value="Sigma_54_int_dom_ATP-bd_1"/>
</dbReference>
<dbReference type="PROSITE" id="PS50045">
    <property type="entry name" value="SIGMA54_INTERACT_4"/>
    <property type="match status" value="1"/>
</dbReference>
<dbReference type="InterPro" id="IPR009057">
    <property type="entry name" value="Homeodomain-like_sf"/>
</dbReference>
<dbReference type="PANTHER" id="PTHR32071:SF100">
    <property type="entry name" value="RESPONSE REGULATOR PROTEIN PILR"/>
    <property type="match status" value="1"/>
</dbReference>
<dbReference type="SUPFAM" id="SSF52172">
    <property type="entry name" value="CheY-like"/>
    <property type="match status" value="1"/>
</dbReference>
<evidence type="ECO:0000259" key="7">
    <source>
        <dbReference type="PROSITE" id="PS50110"/>
    </source>
</evidence>
<feature type="domain" description="Response regulatory" evidence="7">
    <location>
        <begin position="33"/>
        <end position="154"/>
    </location>
</feature>
<dbReference type="Gene3D" id="1.10.10.60">
    <property type="entry name" value="Homeodomain-like"/>
    <property type="match status" value="1"/>
</dbReference>
<dbReference type="SMART" id="SM00382">
    <property type="entry name" value="AAA"/>
    <property type="match status" value="1"/>
</dbReference>
<keyword evidence="2" id="KW-0058">Aromatic hydrocarbons catabolism</keyword>
<keyword evidence="9" id="KW-1185">Reference proteome</keyword>
<protein>
    <recommendedName>
        <fullName evidence="4">HTH-type transcriptional regulatory protein TyrR</fullName>
    </recommendedName>
</protein>
<evidence type="ECO:0000259" key="6">
    <source>
        <dbReference type="PROSITE" id="PS50045"/>
    </source>
</evidence>
<feature type="domain" description="Sigma-54 factor interaction" evidence="6">
    <location>
        <begin position="200"/>
        <end position="412"/>
    </location>
</feature>
<dbReference type="Gene3D" id="3.40.50.2300">
    <property type="match status" value="1"/>
</dbReference>
<dbReference type="InterPro" id="IPR003593">
    <property type="entry name" value="AAA+_ATPase"/>
</dbReference>
<dbReference type="Gene3D" id="1.10.8.60">
    <property type="match status" value="1"/>
</dbReference>
<reference evidence="8 9" key="1">
    <citation type="submission" date="2018-12" db="EMBL/GenBank/DDBJ databases">
        <title>Rubrispira sanarue gen. nov., sp., nov., a member of the order Silvanigrellales, isolated from a brackish lake in Hamamatsu Japan.</title>
        <authorList>
            <person name="Maejima Y."/>
            <person name="Iino T."/>
            <person name="Muraguchi Y."/>
            <person name="Fukuda K."/>
            <person name="Nojiri H."/>
            <person name="Ohkuma M."/>
            <person name="Moriuchi R."/>
            <person name="Dohra H."/>
            <person name="Kimbara K."/>
            <person name="Shintani M."/>
        </authorList>
    </citation>
    <scope>NUCLEOTIDE SEQUENCE [LARGE SCALE GENOMIC DNA]</scope>
    <source>
        <strain evidence="8 9">RF1110005</strain>
    </source>
</reference>
<dbReference type="InterPro" id="IPR027417">
    <property type="entry name" value="P-loop_NTPase"/>
</dbReference>
<accession>A0A4P2VHL3</accession>
<dbReference type="EMBL" id="AP019368">
    <property type="protein sequence ID" value="BBH52473.1"/>
    <property type="molecule type" value="Genomic_DNA"/>
</dbReference>
<evidence type="ECO:0000313" key="9">
    <source>
        <dbReference type="Proteomes" id="UP000291236"/>
    </source>
</evidence>
<dbReference type="OrthoDB" id="5728154at2"/>
<dbReference type="InterPro" id="IPR001789">
    <property type="entry name" value="Sig_transdc_resp-reg_receiver"/>
</dbReference>
<dbReference type="InterPro" id="IPR002078">
    <property type="entry name" value="Sigma_54_int"/>
</dbReference>
<name>A0A4P2VHL3_FLUSA</name>
<dbReference type="CDD" id="cd00009">
    <property type="entry name" value="AAA"/>
    <property type="match status" value="1"/>
</dbReference>
<dbReference type="InterPro" id="IPR025943">
    <property type="entry name" value="Sigma_54_int_dom_ATP-bd_2"/>
</dbReference>
<dbReference type="PANTHER" id="PTHR32071">
    <property type="entry name" value="TRANSCRIPTIONAL REGULATORY PROTEIN"/>
    <property type="match status" value="1"/>
</dbReference>
<dbReference type="GO" id="GO:0000160">
    <property type="term" value="P:phosphorelay signal transduction system"/>
    <property type="evidence" value="ECO:0007669"/>
    <property type="project" value="InterPro"/>
</dbReference>
<evidence type="ECO:0000256" key="5">
    <source>
        <dbReference type="PROSITE-ProRule" id="PRU00169"/>
    </source>
</evidence>
<keyword evidence="3" id="KW-0067">ATP-binding</keyword>
<dbReference type="InterPro" id="IPR030828">
    <property type="entry name" value="HTH_TyrR"/>
</dbReference>
<dbReference type="SUPFAM" id="SSF46689">
    <property type="entry name" value="Homeodomain-like"/>
    <property type="match status" value="1"/>
</dbReference>
<dbReference type="Gene3D" id="3.40.50.300">
    <property type="entry name" value="P-loop containing nucleotide triphosphate hydrolases"/>
    <property type="match status" value="1"/>
</dbReference>
<dbReference type="PROSITE" id="PS50110">
    <property type="entry name" value="RESPONSE_REGULATORY"/>
    <property type="match status" value="1"/>
</dbReference>
<proteinExistence type="predicted"/>
<dbReference type="GO" id="GO:0003677">
    <property type="term" value="F:DNA binding"/>
    <property type="evidence" value="ECO:0007669"/>
    <property type="project" value="UniProtKB-KW"/>
</dbReference>
<dbReference type="SUPFAM" id="SSF52540">
    <property type="entry name" value="P-loop containing nucleoside triphosphate hydrolases"/>
    <property type="match status" value="1"/>
</dbReference>
<dbReference type="Proteomes" id="UP000291236">
    <property type="component" value="Chromosome"/>
</dbReference>
<dbReference type="Pfam" id="PF00158">
    <property type="entry name" value="Sigma54_activat"/>
    <property type="match status" value="1"/>
</dbReference>
<dbReference type="Pfam" id="PF18024">
    <property type="entry name" value="HTH_50"/>
    <property type="match status" value="1"/>
</dbReference>
<evidence type="ECO:0000313" key="8">
    <source>
        <dbReference type="EMBL" id="BBH52473.1"/>
    </source>
</evidence>